<accession>A0A975UC37</accession>
<evidence type="ECO:0000313" key="2">
    <source>
        <dbReference type="Proteomes" id="UP000694232"/>
    </source>
</evidence>
<dbReference type="Proteomes" id="UP000694232">
    <property type="component" value="Chromosome 1"/>
</dbReference>
<organism evidence="1 2">
    <name type="scientific">Vibrio ostreae</name>
    <dbReference type="NCBI Taxonomy" id="2841925"/>
    <lineage>
        <taxon>Bacteria</taxon>
        <taxon>Pseudomonadati</taxon>
        <taxon>Pseudomonadota</taxon>
        <taxon>Gammaproteobacteria</taxon>
        <taxon>Vibrionales</taxon>
        <taxon>Vibrionaceae</taxon>
        <taxon>Vibrio</taxon>
    </lineage>
</organism>
<dbReference type="EMBL" id="CP076643">
    <property type="protein sequence ID" value="QXO18026.1"/>
    <property type="molecule type" value="Genomic_DNA"/>
</dbReference>
<dbReference type="KEGG" id="vos:KNV97_06860"/>
<gene>
    <name evidence="1" type="ORF">KNV97_06860</name>
</gene>
<keyword evidence="2" id="KW-1185">Reference proteome</keyword>
<evidence type="ECO:0000313" key="1">
    <source>
        <dbReference type="EMBL" id="QXO18026.1"/>
    </source>
</evidence>
<dbReference type="InterPro" id="IPR043733">
    <property type="entry name" value="DUF5677"/>
</dbReference>
<proteinExistence type="predicted"/>
<dbReference type="Pfam" id="PF18928">
    <property type="entry name" value="DUF5677"/>
    <property type="match status" value="1"/>
</dbReference>
<sequence length="244" mass="28676">MKYNIVENYCVELQNLYSSIQFSLKEDNDFSFFLICYMYKLNQHMNSISKLTPSPDVQLLARTMIETLMQMLWVAHKPEERSSMWRRFVFIDDWYKLQNLLDKGEYVSPEDRITVENAFELVKHEYLTKSKKSIHRDWKKGTKIHEMAKDVKAGELYTVLYSSFSDWVHGGPSSLAYQVEFTDEMELIIGSNVPHFVNASLSAAFQCLYQALQVCTQHFSLGLDEQLKNIYEQYINEMTVESYA</sequence>
<dbReference type="RefSeq" id="WP_218562781.1">
    <property type="nucleotide sequence ID" value="NZ_CP076643.1"/>
</dbReference>
<protein>
    <submittedName>
        <fullName evidence="1">Uncharacterized protein</fullName>
    </submittedName>
</protein>
<reference evidence="1" key="1">
    <citation type="submission" date="2021-06" db="EMBL/GenBank/DDBJ databases">
        <title>Vibrio nov. sp., novel gut bacterium isolated from Yellow Sea oyster.</title>
        <authorList>
            <person name="Muhammad N."/>
            <person name="Nguyen T.H."/>
            <person name="Lee Y.-J."/>
            <person name="Ko J."/>
            <person name="Kim S.-G."/>
        </authorList>
    </citation>
    <scope>NUCLEOTIDE SEQUENCE</scope>
    <source>
        <strain evidence="1">OG9-811</strain>
    </source>
</reference>
<name>A0A975UC37_9VIBR</name>
<dbReference type="AlphaFoldDB" id="A0A975UC37"/>